<dbReference type="Pfam" id="PF00397">
    <property type="entry name" value="WW"/>
    <property type="match status" value="1"/>
</dbReference>
<dbReference type="InterPro" id="IPR036020">
    <property type="entry name" value="WW_dom_sf"/>
</dbReference>
<feature type="domain" description="WW" evidence="11">
    <location>
        <begin position="13"/>
        <end position="46"/>
    </location>
</feature>
<evidence type="ECO:0000256" key="3">
    <source>
        <dbReference type="ARBA" id="ARBA00006484"/>
    </source>
</evidence>
<dbReference type="PANTHER" id="PTHR24320">
    <property type="entry name" value="RETINOL DEHYDROGENASE"/>
    <property type="match status" value="1"/>
</dbReference>
<protein>
    <recommendedName>
        <fullName evidence="4">WW domain-containing oxidoreductase</fullName>
    </recommendedName>
</protein>
<dbReference type="Gene3D" id="3.40.50.720">
    <property type="entry name" value="NAD(P)-binding Rossmann-like Domain"/>
    <property type="match status" value="1"/>
</dbReference>
<evidence type="ECO:0000313" key="12">
    <source>
        <dbReference type="Proteomes" id="UP000046395"/>
    </source>
</evidence>
<dbReference type="WBParaSite" id="TMUE_3000011588.3">
    <property type="protein sequence ID" value="TMUE_3000011588.3"/>
    <property type="gene ID" value="WBGene00290199"/>
</dbReference>
<evidence type="ECO:0000259" key="11">
    <source>
        <dbReference type="PROSITE" id="PS50020"/>
    </source>
</evidence>
<comment type="similarity">
    <text evidence="3">Belongs to the short-chain dehydrogenases/reductases (SDR) family.</text>
</comment>
<reference evidence="12" key="2">
    <citation type="submission" date="2014-03" db="EMBL/GenBank/DDBJ databases">
        <title>The whipworm genome and dual-species transcriptomics of an intimate host-pathogen interaction.</title>
        <authorList>
            <person name="Foth B.J."/>
            <person name="Tsai I.J."/>
            <person name="Reid A.J."/>
            <person name="Bancroft A.J."/>
            <person name="Nichol S."/>
            <person name="Tracey A."/>
            <person name="Holroyd N."/>
            <person name="Cotton J.A."/>
            <person name="Stanley E.J."/>
            <person name="Zarowiecki M."/>
            <person name="Liu J.Z."/>
            <person name="Huckvale T."/>
            <person name="Cooper P.J."/>
            <person name="Grencis R.K."/>
            <person name="Berriman M."/>
        </authorList>
    </citation>
    <scope>NUCLEOTIDE SEQUENCE [LARGE SCALE GENOMIC DNA]</scope>
    <source>
        <strain evidence="12">Edinburgh</strain>
    </source>
</reference>
<evidence type="ECO:0000313" key="13">
    <source>
        <dbReference type="WBParaSite" id="TMUE_3000011588.1"/>
    </source>
</evidence>
<evidence type="ECO:0000256" key="4">
    <source>
        <dbReference type="ARBA" id="ARBA00016094"/>
    </source>
</evidence>
<dbReference type="AlphaFoldDB" id="A0A5S6QWU3"/>
<dbReference type="CDD" id="cd00201">
    <property type="entry name" value="WW"/>
    <property type="match status" value="1"/>
</dbReference>
<evidence type="ECO:0000256" key="5">
    <source>
        <dbReference type="ARBA" id="ARBA00022687"/>
    </source>
</evidence>
<dbReference type="InterPro" id="IPR002347">
    <property type="entry name" value="SDR_fam"/>
</dbReference>
<dbReference type="GO" id="GO:0005764">
    <property type="term" value="C:lysosome"/>
    <property type="evidence" value="ECO:0007669"/>
    <property type="project" value="UniProtKB-SubCell"/>
</dbReference>
<dbReference type="SMART" id="SM00456">
    <property type="entry name" value="WW"/>
    <property type="match status" value="2"/>
</dbReference>
<dbReference type="GO" id="GO:0006915">
    <property type="term" value="P:apoptotic process"/>
    <property type="evidence" value="ECO:0007669"/>
    <property type="project" value="UniProtKB-KW"/>
</dbReference>
<name>A0A5S6QWU3_TRIMR</name>
<dbReference type="WBParaSite" id="TMUE_3000011588.2">
    <property type="protein sequence ID" value="TMUE_3000011588.2"/>
    <property type="gene ID" value="WBGene00290199"/>
</dbReference>
<reference evidence="13" key="3">
    <citation type="submission" date="2019-12" db="UniProtKB">
        <authorList>
            <consortium name="WormBaseParasite"/>
        </authorList>
    </citation>
    <scope>IDENTIFICATION</scope>
</reference>
<dbReference type="PANTHER" id="PTHR24320:SF282">
    <property type="entry name" value="WW DOMAIN-CONTAINING OXIDOREDUCTASE"/>
    <property type="match status" value="1"/>
</dbReference>
<evidence type="ECO:0000256" key="7">
    <source>
        <dbReference type="ARBA" id="ARBA00022857"/>
    </source>
</evidence>
<evidence type="ECO:0000256" key="9">
    <source>
        <dbReference type="ARBA" id="ARBA00023034"/>
    </source>
</evidence>
<dbReference type="SUPFAM" id="SSF51735">
    <property type="entry name" value="NAD(P)-binding Rossmann-fold domains"/>
    <property type="match status" value="1"/>
</dbReference>
<dbReference type="PROSITE" id="PS50020">
    <property type="entry name" value="WW_DOMAIN_2"/>
    <property type="match status" value="2"/>
</dbReference>
<keyword evidence="6" id="KW-0053">Apoptosis</keyword>
<reference evidence="12" key="1">
    <citation type="submission" date="2013-11" db="EMBL/GenBank/DDBJ databases">
        <authorList>
            <person name="Aslett M."/>
        </authorList>
    </citation>
    <scope>NUCLEOTIDE SEQUENCE [LARGE SCALE GENOMIC DNA]</scope>
    <source>
        <strain evidence="12">Edinburgh</strain>
    </source>
</reference>
<feature type="domain" description="WW" evidence="11">
    <location>
        <begin position="54"/>
        <end position="87"/>
    </location>
</feature>
<keyword evidence="8" id="KW-0560">Oxidoreductase</keyword>
<dbReference type="InterPro" id="IPR036291">
    <property type="entry name" value="NAD(P)-bd_dom_sf"/>
</dbReference>
<dbReference type="WBParaSite" id="TMUE_3000011588.4">
    <property type="protein sequence ID" value="TMUE_3000011588.4"/>
    <property type="gene ID" value="WBGene00290199"/>
</dbReference>
<dbReference type="Pfam" id="PF00106">
    <property type="entry name" value="adh_short"/>
    <property type="match status" value="1"/>
</dbReference>
<keyword evidence="7" id="KW-0521">NADP</keyword>
<dbReference type="InterPro" id="IPR001202">
    <property type="entry name" value="WW_dom"/>
</dbReference>
<dbReference type="Proteomes" id="UP000046395">
    <property type="component" value="Unassembled WGS sequence"/>
</dbReference>
<dbReference type="SUPFAM" id="SSF51045">
    <property type="entry name" value="WW domain"/>
    <property type="match status" value="2"/>
</dbReference>
<dbReference type="GO" id="GO:0005794">
    <property type="term" value="C:Golgi apparatus"/>
    <property type="evidence" value="ECO:0007669"/>
    <property type="project" value="UniProtKB-SubCell"/>
</dbReference>
<evidence type="ECO:0000256" key="6">
    <source>
        <dbReference type="ARBA" id="ARBA00022703"/>
    </source>
</evidence>
<organism evidence="12 13">
    <name type="scientific">Trichuris muris</name>
    <name type="common">Mouse whipworm</name>
    <dbReference type="NCBI Taxonomy" id="70415"/>
    <lineage>
        <taxon>Eukaryota</taxon>
        <taxon>Metazoa</taxon>
        <taxon>Ecdysozoa</taxon>
        <taxon>Nematoda</taxon>
        <taxon>Enoplea</taxon>
        <taxon>Dorylaimia</taxon>
        <taxon>Trichinellida</taxon>
        <taxon>Trichuridae</taxon>
        <taxon>Trichuris</taxon>
    </lineage>
</organism>
<keyword evidence="9" id="KW-0333">Golgi apparatus</keyword>
<dbReference type="WBParaSite" id="TMUE_3000011588.1">
    <property type="protein sequence ID" value="TMUE_3000011588.1"/>
    <property type="gene ID" value="WBGene00290199"/>
</dbReference>
<evidence type="ECO:0000256" key="8">
    <source>
        <dbReference type="ARBA" id="ARBA00023002"/>
    </source>
</evidence>
<dbReference type="GO" id="GO:0016491">
    <property type="term" value="F:oxidoreductase activity"/>
    <property type="evidence" value="ECO:0007669"/>
    <property type="project" value="UniProtKB-KW"/>
</dbReference>
<keyword evidence="5" id="KW-0879">Wnt signaling pathway</keyword>
<keyword evidence="10" id="KW-0458">Lysosome</keyword>
<comment type="subcellular location">
    <subcellularLocation>
        <location evidence="2">Golgi apparatus</location>
    </subcellularLocation>
    <subcellularLocation>
        <location evidence="1">Lysosome</location>
    </subcellularLocation>
</comment>
<dbReference type="GO" id="GO:0016055">
    <property type="term" value="P:Wnt signaling pathway"/>
    <property type="evidence" value="ECO:0007669"/>
    <property type="project" value="UniProtKB-KW"/>
</dbReference>
<dbReference type="STRING" id="70415.A0A5S6QWU3"/>
<proteinExistence type="inferred from homology"/>
<keyword evidence="12" id="KW-1185">Reference proteome</keyword>
<evidence type="ECO:0000256" key="10">
    <source>
        <dbReference type="ARBA" id="ARBA00023228"/>
    </source>
</evidence>
<accession>A0A5S6QWU3</accession>
<dbReference type="Gene3D" id="2.20.70.10">
    <property type="match status" value="2"/>
</dbReference>
<evidence type="ECO:0000256" key="2">
    <source>
        <dbReference type="ARBA" id="ARBA00004555"/>
    </source>
</evidence>
<evidence type="ECO:0000256" key="1">
    <source>
        <dbReference type="ARBA" id="ARBA00004371"/>
    </source>
</evidence>
<sequence length="409" mass="46117">MMDIGFPESDSEDELPGGWEERTTLDDRVYYVNHLEKSVQWTHPRTKRCKIVSGALPVNWRRLVDNEGTVIFQHLQTGETTLSDPRLAQAIELSNELVHPFPRQRFDARSTISQVLHGLNLKDKTIFITGGTCGIGFEFVKGVIIHGASVIIACRNISVDSGFMKTLTTLRPPAKIDLVPCDLSDLESVKACADQILKMNRQIDIFVYNAAVFEPNFNITRNGIEKMFSVNYLSHFYLTKLLWDYLKASGHARIVVTTCECHHLANYQAKPIDELFSSSSLSPLCASSYSSLHAYCLSKLCCVLFAVSLQERISQHNLCCVAVHPGNVVYSKLFRSCFPLRFVSFLCRPFAKTLEQAAASIAFAAFATELADVKNNYVNNCWFSQMNPLAANRTARLRLWQLSERFLPQ</sequence>